<dbReference type="RefSeq" id="WP_368485841.1">
    <property type="nucleotide sequence ID" value="NZ_CP162515.1"/>
</dbReference>
<accession>A0AB39AWL4</accession>
<proteinExistence type="predicted"/>
<reference evidence="2" key="1">
    <citation type="submission" date="2024-07" db="EMBL/GenBank/DDBJ databases">
        <authorList>
            <person name="Jiang Y."/>
            <person name="Qin Q."/>
        </authorList>
    </citation>
    <scope>NUCLEOTIDE SEQUENCE</scope>
    <source>
        <strain evidence="2">SD03</strain>
    </source>
</reference>
<evidence type="ECO:0000313" key="2">
    <source>
        <dbReference type="EMBL" id="XDH89786.1"/>
    </source>
</evidence>
<sequence>MKEKFYIPIIGIVLALPIVAYSYQFGFGLWESNQEWAEMGSAIGGFYTPILSILTLVVLVKQFQLQKNMHKHEQRVISRDISFDMVEKYAVKIESMFTQEVVDDLVRLAELEKGDPEAGKLKSKHLDIFTLWATVHAFLKNYKKQEPTMIIDLASIAVLHLTFNMCVTLEQAFVTHMCDFNEERFEYWFMENA</sequence>
<gene>
    <name evidence="2" type="ORF">ABZP26_17840</name>
</gene>
<evidence type="ECO:0008006" key="3">
    <source>
        <dbReference type="Google" id="ProtNLM"/>
    </source>
</evidence>
<keyword evidence="1" id="KW-1133">Transmembrane helix</keyword>
<name>A0AB39AWL4_9GAMM</name>
<feature type="transmembrane region" description="Helical" evidence="1">
    <location>
        <begin position="5"/>
        <end position="23"/>
    </location>
</feature>
<keyword evidence="1" id="KW-0812">Transmembrane</keyword>
<keyword evidence="1" id="KW-0472">Membrane</keyword>
<protein>
    <recommendedName>
        <fullName evidence="3">DUF4760 domain-containing protein</fullName>
    </recommendedName>
</protein>
<organism evidence="2">
    <name type="scientific">Pseudoalteromonas sp. SD03</name>
    <dbReference type="NCBI Taxonomy" id="3231719"/>
    <lineage>
        <taxon>Bacteria</taxon>
        <taxon>Pseudomonadati</taxon>
        <taxon>Pseudomonadota</taxon>
        <taxon>Gammaproteobacteria</taxon>
        <taxon>Alteromonadales</taxon>
        <taxon>Pseudoalteromonadaceae</taxon>
        <taxon>Pseudoalteromonas</taxon>
    </lineage>
</organism>
<dbReference type="AlphaFoldDB" id="A0AB39AWL4"/>
<evidence type="ECO:0000256" key="1">
    <source>
        <dbReference type="SAM" id="Phobius"/>
    </source>
</evidence>
<dbReference type="EMBL" id="CP162515">
    <property type="protein sequence ID" value="XDH89786.1"/>
    <property type="molecule type" value="Genomic_DNA"/>
</dbReference>
<feature type="transmembrane region" description="Helical" evidence="1">
    <location>
        <begin position="43"/>
        <end position="60"/>
    </location>
</feature>